<protein>
    <recommendedName>
        <fullName evidence="3">Ethanolamine utilization protein</fullName>
    </recommendedName>
</protein>
<dbReference type="RefSeq" id="WP_301167651.1">
    <property type="nucleotide sequence ID" value="NZ_JAUHTR010000013.1"/>
</dbReference>
<comment type="caution">
    <text evidence="1">The sequence shown here is derived from an EMBL/GenBank/DDBJ whole genome shotgun (WGS) entry which is preliminary data.</text>
</comment>
<evidence type="ECO:0000313" key="1">
    <source>
        <dbReference type="EMBL" id="MDN4526630.1"/>
    </source>
</evidence>
<dbReference type="Proteomes" id="UP001172721">
    <property type="component" value="Unassembled WGS sequence"/>
</dbReference>
<reference evidence="1" key="1">
    <citation type="submission" date="2023-07" db="EMBL/GenBank/DDBJ databases">
        <title>Fictibacillus sp. isolated from freshwater pond.</title>
        <authorList>
            <person name="Kirdat K."/>
            <person name="Bhat A."/>
            <person name="Mourya A."/>
            <person name="Yadav A."/>
        </authorList>
    </citation>
    <scope>NUCLEOTIDE SEQUENCE</scope>
    <source>
        <strain evidence="1">NE201</strain>
    </source>
</reference>
<dbReference type="EMBL" id="JAUHTR010000013">
    <property type="protein sequence ID" value="MDN4526630.1"/>
    <property type="molecule type" value="Genomic_DNA"/>
</dbReference>
<sequence>MNRSADRELITKIVEEVLQRLQTEDLMEKQKPLLYIFASGAEPSALQQVTLTCRPYFEICVVKNEQSDIFQDSTAQVLFMNVDQDLIVRGALGLTDTPQSLALAKALHGNLPITMLLSKVENEVYSTKTAYKEYLLNQKIRLETFGVRITSLKDLKGELDIDAKERNPDKSLLQNKLLTENDINAANRKELRINKETIVTPLAWDAARKQGIRIMILDE</sequence>
<keyword evidence="2" id="KW-1185">Reference proteome</keyword>
<organism evidence="1 2">
    <name type="scientific">Fictibacillus fluitans</name>
    <dbReference type="NCBI Taxonomy" id="3058422"/>
    <lineage>
        <taxon>Bacteria</taxon>
        <taxon>Bacillati</taxon>
        <taxon>Bacillota</taxon>
        <taxon>Bacilli</taxon>
        <taxon>Bacillales</taxon>
        <taxon>Fictibacillaceae</taxon>
        <taxon>Fictibacillus</taxon>
    </lineage>
</organism>
<gene>
    <name evidence="1" type="ORF">QYB97_19270</name>
</gene>
<evidence type="ECO:0000313" key="2">
    <source>
        <dbReference type="Proteomes" id="UP001172721"/>
    </source>
</evidence>
<proteinExistence type="predicted"/>
<accession>A0ABT8I0T9</accession>
<evidence type="ECO:0008006" key="3">
    <source>
        <dbReference type="Google" id="ProtNLM"/>
    </source>
</evidence>
<name>A0ABT8I0T9_9BACL</name>